<dbReference type="GO" id="GO:0005506">
    <property type="term" value="F:iron ion binding"/>
    <property type="evidence" value="ECO:0007669"/>
    <property type="project" value="InterPro"/>
</dbReference>
<evidence type="ECO:0000313" key="3">
    <source>
        <dbReference type="EMBL" id="RSD11711.1"/>
    </source>
</evidence>
<dbReference type="OrthoDB" id="54272at2"/>
<name>A0A3R9EMN4_9PSEU</name>
<proteinExistence type="inferred from homology"/>
<organism evidence="3 4">
    <name type="scientific">Amycolatopsis eburnea</name>
    <dbReference type="NCBI Taxonomy" id="2267691"/>
    <lineage>
        <taxon>Bacteria</taxon>
        <taxon>Bacillati</taxon>
        <taxon>Actinomycetota</taxon>
        <taxon>Actinomycetes</taxon>
        <taxon>Pseudonocardiales</taxon>
        <taxon>Pseudonocardiaceae</taxon>
        <taxon>Amycolatopsis</taxon>
    </lineage>
</organism>
<sequence>MSNVPLPLDPALPRTENYADGTSVLRSTSFSVDVYHENAVLLAGTLLGSDGDRHRHLKRLEGGLFNPAHLAHYEKSVLAKVVDEELAAIAADRPGDGVPRGDLIPLVRRMALRISAEVVGLDDVDDARLSQLTTLVARLGDGILIQWATRDHAEVMRDALACKDEFWVDFVRPALEKRRRQGAAGQDLLSVILADTTVTWSDDDILKEALLFMAAAAFTTATAVTHAVVELTNWLPDHPEAREKLADPEFLRVAGMESLRMHPGRHVLFRAAAERTTMPDGTPVEPGQIVLVDKFHANMDEEAYGGAVGEFNPYRTIADGTAPYGLSFGAGPHQCLGKPLVLGTAAGRRAEPRDGTLALLLGALFRAGVERDPDHPPMRPDSVHDRYESFPVRFTAL</sequence>
<dbReference type="GO" id="GO:0020037">
    <property type="term" value="F:heme binding"/>
    <property type="evidence" value="ECO:0007669"/>
    <property type="project" value="InterPro"/>
</dbReference>
<dbReference type="PROSITE" id="PS00086">
    <property type="entry name" value="CYTOCHROME_P450"/>
    <property type="match status" value="1"/>
</dbReference>
<dbReference type="SUPFAM" id="SSF48264">
    <property type="entry name" value="Cytochrome P450"/>
    <property type="match status" value="1"/>
</dbReference>
<dbReference type="Pfam" id="PF00067">
    <property type="entry name" value="p450"/>
    <property type="match status" value="1"/>
</dbReference>
<evidence type="ECO:0000256" key="1">
    <source>
        <dbReference type="ARBA" id="ARBA00010617"/>
    </source>
</evidence>
<keyword evidence="4" id="KW-1185">Reference proteome</keyword>
<dbReference type="InterPro" id="IPR017972">
    <property type="entry name" value="Cyt_P450_CS"/>
</dbReference>
<dbReference type="PANTHER" id="PTHR46696:SF1">
    <property type="entry name" value="CYTOCHROME P450 YJIB-RELATED"/>
    <property type="match status" value="1"/>
</dbReference>
<reference evidence="3 4" key="1">
    <citation type="submission" date="2018-12" db="EMBL/GenBank/DDBJ databases">
        <title>Amycolatopsis eburnea sp. nov. actinomycete associate with arbuscular mycorrhiza fungal spore.</title>
        <authorList>
            <person name="Lumyong S."/>
            <person name="Chaiya L."/>
        </authorList>
    </citation>
    <scope>NUCLEOTIDE SEQUENCE [LARGE SCALE GENOMIC DNA]</scope>
    <source>
        <strain evidence="3 4">GLM-1</strain>
    </source>
</reference>
<dbReference type="CDD" id="cd00302">
    <property type="entry name" value="cytochrome_P450"/>
    <property type="match status" value="1"/>
</dbReference>
<evidence type="ECO:0000313" key="4">
    <source>
        <dbReference type="Proteomes" id="UP000267081"/>
    </source>
</evidence>
<dbReference type="Gene3D" id="1.10.630.10">
    <property type="entry name" value="Cytochrome P450"/>
    <property type="match status" value="1"/>
</dbReference>
<dbReference type="GO" id="GO:0004497">
    <property type="term" value="F:monooxygenase activity"/>
    <property type="evidence" value="ECO:0007669"/>
    <property type="project" value="UniProtKB-KW"/>
</dbReference>
<gene>
    <name evidence="3" type="ORF">EIY87_33625</name>
</gene>
<protein>
    <submittedName>
        <fullName evidence="3">Cytochrome P450</fullName>
    </submittedName>
</protein>
<keyword evidence="2" id="KW-0503">Monooxygenase</keyword>
<accession>A0A3R9EMN4</accession>
<comment type="similarity">
    <text evidence="1 2">Belongs to the cytochrome P450 family.</text>
</comment>
<dbReference type="GO" id="GO:0016705">
    <property type="term" value="F:oxidoreductase activity, acting on paired donors, with incorporation or reduction of molecular oxygen"/>
    <property type="evidence" value="ECO:0007669"/>
    <property type="project" value="InterPro"/>
</dbReference>
<dbReference type="InterPro" id="IPR001128">
    <property type="entry name" value="Cyt_P450"/>
</dbReference>
<dbReference type="PANTHER" id="PTHR46696">
    <property type="entry name" value="P450, PUTATIVE (EUROFUNG)-RELATED"/>
    <property type="match status" value="1"/>
</dbReference>
<dbReference type="EMBL" id="RSEC01000059">
    <property type="protein sequence ID" value="RSD11711.1"/>
    <property type="molecule type" value="Genomic_DNA"/>
</dbReference>
<keyword evidence="2" id="KW-0349">Heme</keyword>
<comment type="caution">
    <text evidence="3">The sequence shown here is derived from an EMBL/GenBank/DDBJ whole genome shotgun (WGS) entry which is preliminary data.</text>
</comment>
<dbReference type="InterPro" id="IPR036396">
    <property type="entry name" value="Cyt_P450_sf"/>
</dbReference>
<dbReference type="AlphaFoldDB" id="A0A3R9EMN4"/>
<keyword evidence="2" id="KW-0560">Oxidoreductase</keyword>
<evidence type="ECO:0000256" key="2">
    <source>
        <dbReference type="RuleBase" id="RU000461"/>
    </source>
</evidence>
<dbReference type="Proteomes" id="UP000267081">
    <property type="component" value="Unassembled WGS sequence"/>
</dbReference>
<keyword evidence="2" id="KW-0479">Metal-binding</keyword>
<dbReference type="RefSeq" id="WP_125313936.1">
    <property type="nucleotide sequence ID" value="NZ_RSEC01000059.1"/>
</dbReference>
<keyword evidence="2" id="KW-0408">Iron</keyword>